<organism evidence="3 4">
    <name type="scientific">Candidatus Lloydbacteria bacterium RIFCSPHIGHO2_02_FULL_54_17</name>
    <dbReference type="NCBI Taxonomy" id="1798664"/>
    <lineage>
        <taxon>Bacteria</taxon>
        <taxon>Candidatus Lloydiibacteriota</taxon>
    </lineage>
</organism>
<dbReference type="GO" id="GO:0009223">
    <property type="term" value="P:pyrimidine deoxyribonucleotide catabolic process"/>
    <property type="evidence" value="ECO:0007669"/>
    <property type="project" value="TreeGrafter"/>
</dbReference>
<dbReference type="Gene3D" id="3.40.50.1000">
    <property type="entry name" value="HAD superfamily/HAD-like"/>
    <property type="match status" value="1"/>
</dbReference>
<proteinExistence type="inferred from homology"/>
<evidence type="ECO:0000256" key="1">
    <source>
        <dbReference type="ARBA" id="ARBA00009589"/>
    </source>
</evidence>
<name>A0A1G2DI09_9BACT</name>
<dbReference type="Gene3D" id="1.10.40.40">
    <property type="entry name" value="Deoxyribonucleotidase, domain 2"/>
    <property type="match status" value="1"/>
</dbReference>
<comment type="caution">
    <text evidence="3">The sequence shown here is derived from an EMBL/GenBank/DDBJ whole genome shotgun (WGS) entry which is preliminary data.</text>
</comment>
<gene>
    <name evidence="3" type="ORF">A3C93_00145</name>
</gene>
<accession>A0A1G2DI09</accession>
<dbReference type="PANTHER" id="PTHR16504:SF4">
    <property type="entry name" value="5'(3')-DEOXYRIBONUCLEOTIDASE"/>
    <property type="match status" value="1"/>
</dbReference>
<sequence>MLNKKIILIDQDGVLANYQESLHAILAREHPTGPWRPIHELVHHDTEKNYSREWTDVIEEIVLRKGFYRNLPPIVGGCEALEYLLAQGNDVRICTAPKRDFRNCTLEKLEWIDEHFGRKWSERTIITRDKTLVSGDILIDDKPNVKGVRQPSWEHIFYDQPYNRTHKGRRLTWTNYKEVLGV</sequence>
<evidence type="ECO:0000313" key="3">
    <source>
        <dbReference type="EMBL" id="OGZ13314.1"/>
    </source>
</evidence>
<feature type="active site" description="Nucleophile" evidence="2">
    <location>
        <position position="10"/>
    </location>
</feature>
<dbReference type="EMBL" id="MHLO01000005">
    <property type="protein sequence ID" value="OGZ13314.1"/>
    <property type="molecule type" value="Genomic_DNA"/>
</dbReference>
<evidence type="ECO:0000256" key="2">
    <source>
        <dbReference type="PIRSR" id="PIRSR610708-1"/>
    </source>
</evidence>
<protein>
    <submittedName>
        <fullName evidence="3">Uncharacterized protein</fullName>
    </submittedName>
</protein>
<dbReference type="Proteomes" id="UP000178636">
    <property type="component" value="Unassembled WGS sequence"/>
</dbReference>
<feature type="active site" description="Proton donor" evidence="2">
    <location>
        <position position="12"/>
    </location>
</feature>
<reference evidence="3 4" key="1">
    <citation type="journal article" date="2016" name="Nat. Commun.">
        <title>Thousands of microbial genomes shed light on interconnected biogeochemical processes in an aquifer system.</title>
        <authorList>
            <person name="Anantharaman K."/>
            <person name="Brown C.T."/>
            <person name="Hug L.A."/>
            <person name="Sharon I."/>
            <person name="Castelle C.J."/>
            <person name="Probst A.J."/>
            <person name="Thomas B.C."/>
            <person name="Singh A."/>
            <person name="Wilkins M.J."/>
            <person name="Karaoz U."/>
            <person name="Brodie E.L."/>
            <person name="Williams K.H."/>
            <person name="Hubbard S.S."/>
            <person name="Banfield J.F."/>
        </authorList>
    </citation>
    <scope>NUCLEOTIDE SEQUENCE [LARGE SCALE GENOMIC DNA]</scope>
</reference>
<comment type="similarity">
    <text evidence="1">Belongs to the 5'(3')-deoxyribonucleotidase family.</text>
</comment>
<dbReference type="InterPro" id="IPR023214">
    <property type="entry name" value="HAD_sf"/>
</dbReference>
<dbReference type="SUPFAM" id="SSF56784">
    <property type="entry name" value="HAD-like"/>
    <property type="match status" value="1"/>
</dbReference>
<dbReference type="SFLD" id="SFLDS00003">
    <property type="entry name" value="Haloacid_Dehalogenase"/>
    <property type="match status" value="1"/>
</dbReference>
<dbReference type="InterPro" id="IPR036412">
    <property type="entry name" value="HAD-like_sf"/>
</dbReference>
<dbReference type="InterPro" id="IPR010708">
    <property type="entry name" value="5'(3')-deoxyribonucleotidase"/>
</dbReference>
<evidence type="ECO:0000313" key="4">
    <source>
        <dbReference type="Proteomes" id="UP000178636"/>
    </source>
</evidence>
<dbReference type="AlphaFoldDB" id="A0A1G2DI09"/>
<dbReference type="Pfam" id="PF06941">
    <property type="entry name" value="NT5C"/>
    <property type="match status" value="1"/>
</dbReference>
<dbReference type="PANTHER" id="PTHR16504">
    <property type="entry name" value="5'(3')-DEOXYRIBONUCLEOTIDASE"/>
    <property type="match status" value="1"/>
</dbReference>
<dbReference type="GO" id="GO:0008253">
    <property type="term" value="F:5'-nucleotidase activity"/>
    <property type="evidence" value="ECO:0007669"/>
    <property type="project" value="InterPro"/>
</dbReference>
<dbReference type="STRING" id="1798664.A3C93_00145"/>
<dbReference type="SFLD" id="SFLDG01145">
    <property type="entry name" value="C1.2.1"/>
    <property type="match status" value="1"/>
</dbReference>
<dbReference type="SFLD" id="SFLDG01126">
    <property type="entry name" value="C1.2:_Nucleotidase_Like"/>
    <property type="match status" value="1"/>
</dbReference>